<evidence type="ECO:0000313" key="3">
    <source>
        <dbReference type="EMBL" id="KAJ7698021.1"/>
    </source>
</evidence>
<evidence type="ECO:0000313" key="4">
    <source>
        <dbReference type="Proteomes" id="UP001221757"/>
    </source>
</evidence>
<feature type="domain" description="DUF6534" evidence="2">
    <location>
        <begin position="126"/>
        <end position="193"/>
    </location>
</feature>
<accession>A0AAD7DSH8</accession>
<feature type="transmembrane region" description="Helical" evidence="1">
    <location>
        <begin position="12"/>
        <end position="30"/>
    </location>
</feature>
<keyword evidence="1" id="KW-1133">Transmembrane helix</keyword>
<feature type="transmembrane region" description="Helical" evidence="1">
    <location>
        <begin position="122"/>
        <end position="142"/>
    </location>
</feature>
<comment type="caution">
    <text evidence="3">The sequence shown here is derived from an EMBL/GenBank/DDBJ whole genome shotgun (WGS) entry which is preliminary data.</text>
</comment>
<dbReference type="Pfam" id="PF20152">
    <property type="entry name" value="DUF6534"/>
    <property type="match status" value="1"/>
</dbReference>
<dbReference type="EMBL" id="JARKIE010000027">
    <property type="protein sequence ID" value="KAJ7698021.1"/>
    <property type="molecule type" value="Genomic_DNA"/>
</dbReference>
<proteinExistence type="predicted"/>
<dbReference type="AlphaFoldDB" id="A0AAD7DSH8"/>
<feature type="transmembrane region" description="Helical" evidence="1">
    <location>
        <begin position="163"/>
        <end position="185"/>
    </location>
</feature>
<keyword evidence="1" id="KW-0812">Transmembrane</keyword>
<protein>
    <recommendedName>
        <fullName evidence="2">DUF6534 domain-containing protein</fullName>
    </recommendedName>
</protein>
<feature type="transmembrane region" description="Helical" evidence="1">
    <location>
        <begin position="77"/>
        <end position="102"/>
    </location>
</feature>
<evidence type="ECO:0000259" key="2">
    <source>
        <dbReference type="Pfam" id="PF20152"/>
    </source>
</evidence>
<sequence>MANRRDSVNVLFVLDIAQTVTSTHFAWYFIISTWGSPTDFNFVPWSASTIPIFCGPITAMVQMFYAWRIWILAPNRLFKGVSVLICGLALAQCSAAVVAGALVLKIPVQSELLAIHPEVSVWLSGSFACDIIITASMTFILMQAKQKSAWSPTETMLTALIHRIVQTGAASAICAAVDLAMFIGYPGTNIHFAL</sequence>
<feature type="transmembrane region" description="Helical" evidence="1">
    <location>
        <begin position="42"/>
        <end position="65"/>
    </location>
</feature>
<evidence type="ECO:0000256" key="1">
    <source>
        <dbReference type="SAM" id="Phobius"/>
    </source>
</evidence>
<dbReference type="Proteomes" id="UP001221757">
    <property type="component" value="Unassembled WGS sequence"/>
</dbReference>
<organism evidence="3 4">
    <name type="scientific">Mycena rosella</name>
    <name type="common">Pink bonnet</name>
    <name type="synonym">Agaricus rosellus</name>
    <dbReference type="NCBI Taxonomy" id="1033263"/>
    <lineage>
        <taxon>Eukaryota</taxon>
        <taxon>Fungi</taxon>
        <taxon>Dikarya</taxon>
        <taxon>Basidiomycota</taxon>
        <taxon>Agaricomycotina</taxon>
        <taxon>Agaricomycetes</taxon>
        <taxon>Agaricomycetidae</taxon>
        <taxon>Agaricales</taxon>
        <taxon>Marasmiineae</taxon>
        <taxon>Mycenaceae</taxon>
        <taxon>Mycena</taxon>
    </lineage>
</organism>
<dbReference type="PANTHER" id="PTHR40465:SF1">
    <property type="entry name" value="DUF6534 DOMAIN-CONTAINING PROTEIN"/>
    <property type="match status" value="1"/>
</dbReference>
<name>A0AAD7DSH8_MYCRO</name>
<reference evidence="3" key="1">
    <citation type="submission" date="2023-03" db="EMBL/GenBank/DDBJ databases">
        <title>Massive genome expansion in bonnet fungi (Mycena s.s.) driven by repeated elements and novel gene families across ecological guilds.</title>
        <authorList>
            <consortium name="Lawrence Berkeley National Laboratory"/>
            <person name="Harder C.B."/>
            <person name="Miyauchi S."/>
            <person name="Viragh M."/>
            <person name="Kuo A."/>
            <person name="Thoen E."/>
            <person name="Andreopoulos B."/>
            <person name="Lu D."/>
            <person name="Skrede I."/>
            <person name="Drula E."/>
            <person name="Henrissat B."/>
            <person name="Morin E."/>
            <person name="Kohler A."/>
            <person name="Barry K."/>
            <person name="LaButti K."/>
            <person name="Morin E."/>
            <person name="Salamov A."/>
            <person name="Lipzen A."/>
            <person name="Mereny Z."/>
            <person name="Hegedus B."/>
            <person name="Baldrian P."/>
            <person name="Stursova M."/>
            <person name="Weitz H."/>
            <person name="Taylor A."/>
            <person name="Grigoriev I.V."/>
            <person name="Nagy L.G."/>
            <person name="Martin F."/>
            <person name="Kauserud H."/>
        </authorList>
    </citation>
    <scope>NUCLEOTIDE SEQUENCE</scope>
    <source>
        <strain evidence="3">CBHHK067</strain>
    </source>
</reference>
<dbReference type="PANTHER" id="PTHR40465">
    <property type="entry name" value="CHROMOSOME 1, WHOLE GENOME SHOTGUN SEQUENCE"/>
    <property type="match status" value="1"/>
</dbReference>
<gene>
    <name evidence="3" type="ORF">B0H17DRAFT_927699</name>
</gene>
<keyword evidence="4" id="KW-1185">Reference proteome</keyword>
<dbReference type="InterPro" id="IPR045339">
    <property type="entry name" value="DUF6534"/>
</dbReference>
<keyword evidence="1" id="KW-0472">Membrane</keyword>